<sequence length="265" mass="30537">MKNLMLLEWSKLKWPVLISMIGLTLTVSVLTGTLYKGYSLEHDLEAWEIGIEIIVFLFPLVAVIPVCWLMYFERKDQFLMYTLPRVKKSRYLWSKWIVVASSSFLIMFIAMFIGVITALYFKPEITPVYGLVDTATGNTIPRLELQHFLGSLFVHHPLAYGMLLGLWQGLLSAIIATLGFVISLFVRNIFVILTGPFIYVMLENFILSLLRYESFRIYISFNPEFYNASKYGYWPLLFGPALVLLVSALTLFYFAKIKKVTVYPS</sequence>
<comment type="caution">
    <text evidence="2">The sequence shown here is derived from an EMBL/GenBank/DDBJ whole genome shotgun (WGS) entry which is preliminary data.</text>
</comment>
<feature type="transmembrane region" description="Helical" evidence="1">
    <location>
        <begin position="12"/>
        <end position="35"/>
    </location>
</feature>
<protein>
    <submittedName>
        <fullName evidence="2">Uncharacterized protein</fullName>
    </submittedName>
</protein>
<gene>
    <name evidence="2" type="ORF">AM231_14190</name>
</gene>
<dbReference type="Proteomes" id="UP000036932">
    <property type="component" value="Unassembled WGS sequence"/>
</dbReference>
<accession>A0A0M1P6Q7</accession>
<proteinExistence type="predicted"/>
<evidence type="ECO:0000313" key="3">
    <source>
        <dbReference type="Proteomes" id="UP000036932"/>
    </source>
</evidence>
<keyword evidence="1" id="KW-0812">Transmembrane</keyword>
<dbReference type="OrthoDB" id="1976445at2"/>
<evidence type="ECO:0000256" key="1">
    <source>
        <dbReference type="SAM" id="Phobius"/>
    </source>
</evidence>
<feature type="transmembrane region" description="Helical" evidence="1">
    <location>
        <begin position="189"/>
        <end position="212"/>
    </location>
</feature>
<feature type="transmembrane region" description="Helical" evidence="1">
    <location>
        <begin position="93"/>
        <end position="121"/>
    </location>
</feature>
<keyword evidence="3" id="KW-1185">Reference proteome</keyword>
<feature type="transmembrane region" description="Helical" evidence="1">
    <location>
        <begin position="47"/>
        <end position="72"/>
    </location>
</feature>
<feature type="transmembrane region" description="Helical" evidence="1">
    <location>
        <begin position="232"/>
        <end position="255"/>
    </location>
</feature>
<dbReference type="AlphaFoldDB" id="A0A0M1P6Q7"/>
<name>A0A0M1P6Q7_9BACL</name>
<feature type="transmembrane region" description="Helical" evidence="1">
    <location>
        <begin position="158"/>
        <end position="182"/>
    </location>
</feature>
<dbReference type="EMBL" id="LIUT01000001">
    <property type="protein sequence ID" value="KOR90171.1"/>
    <property type="molecule type" value="Genomic_DNA"/>
</dbReference>
<keyword evidence="1" id="KW-1133">Transmembrane helix</keyword>
<organism evidence="2 3">
    <name type="scientific">Paenibacillus solani</name>
    <dbReference type="NCBI Taxonomy" id="1705565"/>
    <lineage>
        <taxon>Bacteria</taxon>
        <taxon>Bacillati</taxon>
        <taxon>Bacillota</taxon>
        <taxon>Bacilli</taxon>
        <taxon>Bacillales</taxon>
        <taxon>Paenibacillaceae</taxon>
        <taxon>Paenibacillus</taxon>
    </lineage>
</organism>
<dbReference type="PATRIC" id="fig|1705565.3.peg.4876"/>
<keyword evidence="1" id="KW-0472">Membrane</keyword>
<reference evidence="3" key="1">
    <citation type="submission" date="2015-08" db="EMBL/GenBank/DDBJ databases">
        <title>Genome sequencing project for genomic taxonomy and phylogenomics of Bacillus-like bacteria.</title>
        <authorList>
            <person name="Liu B."/>
            <person name="Wang J."/>
            <person name="Zhu Y."/>
            <person name="Liu G."/>
            <person name="Chen Q."/>
            <person name="Chen Z."/>
            <person name="Lan J."/>
            <person name="Che J."/>
            <person name="Ge C."/>
            <person name="Shi H."/>
            <person name="Pan Z."/>
            <person name="Liu X."/>
        </authorList>
    </citation>
    <scope>NUCLEOTIDE SEQUENCE [LARGE SCALE GENOMIC DNA]</scope>
    <source>
        <strain evidence="3">FJAT-22460</strain>
    </source>
</reference>
<dbReference type="RefSeq" id="WP_054403118.1">
    <property type="nucleotide sequence ID" value="NZ_LIUT01000001.1"/>
</dbReference>
<evidence type="ECO:0000313" key="2">
    <source>
        <dbReference type="EMBL" id="KOR90171.1"/>
    </source>
</evidence>